<name>A0A9E7MA35_9EURY</name>
<dbReference type="KEGG" id="thei:K1720_10205"/>
<gene>
    <name evidence="1" type="ORF">K1720_10205</name>
</gene>
<organism evidence="1 2">
    <name type="scientific">Thermococcus argininiproducens</name>
    <dbReference type="NCBI Taxonomy" id="2866384"/>
    <lineage>
        <taxon>Archaea</taxon>
        <taxon>Methanobacteriati</taxon>
        <taxon>Methanobacteriota</taxon>
        <taxon>Thermococci</taxon>
        <taxon>Thermococcales</taxon>
        <taxon>Thermococcaceae</taxon>
        <taxon>Thermococcus</taxon>
    </lineage>
</organism>
<evidence type="ECO:0000313" key="1">
    <source>
        <dbReference type="EMBL" id="USG99840.1"/>
    </source>
</evidence>
<dbReference type="EMBL" id="CP080572">
    <property type="protein sequence ID" value="USG99840.1"/>
    <property type="molecule type" value="Genomic_DNA"/>
</dbReference>
<proteinExistence type="predicted"/>
<dbReference type="GeneID" id="72778724"/>
<keyword evidence="2" id="KW-1185">Reference proteome</keyword>
<sequence>MPTKEIKKRSRGFYFPFEKRFSRDLSYHVPIELIREEQAEAELDYILNELKAYYEKSLHESIYQLEIPNREQKLRAIVKGILKTLKEIPNIKRTIPKIRVVIAPDEEYNANFFYVVAYLNRKKIDEAVRAFEKLEDNILSKYPDKDIHILYSF</sequence>
<evidence type="ECO:0000313" key="2">
    <source>
        <dbReference type="Proteomes" id="UP001056425"/>
    </source>
</evidence>
<protein>
    <submittedName>
        <fullName evidence="1">Uncharacterized protein</fullName>
    </submittedName>
</protein>
<accession>A0A9E7MA35</accession>
<dbReference type="Proteomes" id="UP001056425">
    <property type="component" value="Chromosome"/>
</dbReference>
<dbReference type="AlphaFoldDB" id="A0A9E7MA35"/>
<reference evidence="1 2" key="1">
    <citation type="submission" date="2021-08" db="EMBL/GenBank/DDBJ databases">
        <title>Thermococcus onnuriiensis IOH2.</title>
        <authorList>
            <person name="Park Y.-J."/>
        </authorList>
    </citation>
    <scope>NUCLEOTIDE SEQUENCE [LARGE SCALE GENOMIC DNA]</scope>
    <source>
        <strain evidence="1 2">IOH2</strain>
    </source>
</reference>
<dbReference type="RefSeq" id="WP_251949112.1">
    <property type="nucleotide sequence ID" value="NZ_CP080572.1"/>
</dbReference>